<evidence type="ECO:0000313" key="2">
    <source>
        <dbReference type="Proteomes" id="UP000018888"/>
    </source>
</evidence>
<comment type="caution">
    <text evidence="1">The sequence shown here is derived from an EMBL/GenBank/DDBJ whole genome shotgun (WGS) entry which is preliminary data.</text>
</comment>
<keyword evidence="2" id="KW-1185">Reference proteome</keyword>
<name>A0A2P4QNX7_RHIID</name>
<accession>A0A2P4QNX7</accession>
<protein>
    <submittedName>
        <fullName evidence="1">Uncharacterized protein</fullName>
    </submittedName>
</protein>
<reference evidence="1 2" key="2">
    <citation type="journal article" date="2018" name="New Phytol.">
        <title>High intraspecific genome diversity in the model arbuscular mycorrhizal symbiont Rhizophagus irregularis.</title>
        <authorList>
            <person name="Chen E.C.H."/>
            <person name="Morin E."/>
            <person name="Beaudet D."/>
            <person name="Noel J."/>
            <person name="Yildirir G."/>
            <person name="Ndikumana S."/>
            <person name="Charron P."/>
            <person name="St-Onge C."/>
            <person name="Giorgi J."/>
            <person name="Kruger M."/>
            <person name="Marton T."/>
            <person name="Ropars J."/>
            <person name="Grigoriev I.V."/>
            <person name="Hainaut M."/>
            <person name="Henrissat B."/>
            <person name="Roux C."/>
            <person name="Martin F."/>
            <person name="Corradi N."/>
        </authorList>
    </citation>
    <scope>NUCLEOTIDE SEQUENCE [LARGE SCALE GENOMIC DNA]</scope>
    <source>
        <strain evidence="1 2">DAOM 197198</strain>
    </source>
</reference>
<gene>
    <name evidence="1" type="ORF">GLOIN_2v1526861</name>
</gene>
<dbReference type="AlphaFoldDB" id="A0A2P4QNX7"/>
<reference evidence="1 2" key="1">
    <citation type="journal article" date="2013" name="Proc. Natl. Acad. Sci. U.S.A.">
        <title>Genome of an arbuscular mycorrhizal fungus provides insight into the oldest plant symbiosis.</title>
        <authorList>
            <person name="Tisserant E."/>
            <person name="Malbreil M."/>
            <person name="Kuo A."/>
            <person name="Kohler A."/>
            <person name="Symeonidi A."/>
            <person name="Balestrini R."/>
            <person name="Charron P."/>
            <person name="Duensing N."/>
            <person name="Frei Dit Frey N."/>
            <person name="Gianinazzi-Pearson V."/>
            <person name="Gilbert L.B."/>
            <person name="Handa Y."/>
            <person name="Herr J.R."/>
            <person name="Hijri M."/>
            <person name="Koul R."/>
            <person name="Kawaguchi M."/>
            <person name="Krajinski F."/>
            <person name="Lammers P.J."/>
            <person name="Masclaux F.G."/>
            <person name="Murat C."/>
            <person name="Morin E."/>
            <person name="Ndikumana S."/>
            <person name="Pagni M."/>
            <person name="Petitpierre D."/>
            <person name="Requena N."/>
            <person name="Rosikiewicz P."/>
            <person name="Riley R."/>
            <person name="Saito K."/>
            <person name="San Clemente H."/>
            <person name="Shapiro H."/>
            <person name="van Tuinen D."/>
            <person name="Becard G."/>
            <person name="Bonfante P."/>
            <person name="Paszkowski U."/>
            <person name="Shachar-Hill Y.Y."/>
            <person name="Tuskan G.A."/>
            <person name="Young P.W."/>
            <person name="Sanders I.R."/>
            <person name="Henrissat B."/>
            <person name="Rensing S.A."/>
            <person name="Grigoriev I.V."/>
            <person name="Corradi N."/>
            <person name="Roux C."/>
            <person name="Martin F."/>
        </authorList>
    </citation>
    <scope>NUCLEOTIDE SEQUENCE [LARGE SCALE GENOMIC DNA]</scope>
    <source>
        <strain evidence="1 2">DAOM 197198</strain>
    </source>
</reference>
<evidence type="ECO:0000313" key="1">
    <source>
        <dbReference type="EMBL" id="POG79340.1"/>
    </source>
</evidence>
<dbReference type="EMBL" id="AUPC02000025">
    <property type="protein sequence ID" value="POG79340.1"/>
    <property type="molecule type" value="Genomic_DNA"/>
</dbReference>
<dbReference type="Proteomes" id="UP000018888">
    <property type="component" value="Unassembled WGS sequence"/>
</dbReference>
<organism evidence="1 2">
    <name type="scientific">Rhizophagus irregularis (strain DAOM 181602 / DAOM 197198 / MUCL 43194)</name>
    <name type="common">Arbuscular mycorrhizal fungus</name>
    <name type="synonym">Glomus intraradices</name>
    <dbReference type="NCBI Taxonomy" id="747089"/>
    <lineage>
        <taxon>Eukaryota</taxon>
        <taxon>Fungi</taxon>
        <taxon>Fungi incertae sedis</taxon>
        <taxon>Mucoromycota</taxon>
        <taxon>Glomeromycotina</taxon>
        <taxon>Glomeromycetes</taxon>
        <taxon>Glomerales</taxon>
        <taxon>Glomeraceae</taxon>
        <taxon>Rhizophagus</taxon>
    </lineage>
</organism>
<proteinExistence type="predicted"/>
<sequence>MFQLRLGKSLVILEKDMYILYRTFHEFFIKKFVVYIYCNSNKFYSFSINYFFLKKKCIIDSKIMKKY</sequence>
<feature type="non-terminal residue" evidence="1">
    <location>
        <position position="67"/>
    </location>
</feature>